<reference evidence="1 2" key="1">
    <citation type="submission" date="2019-08" db="EMBL/GenBank/DDBJ databases">
        <title>Whole genome of Aphis craccivora.</title>
        <authorList>
            <person name="Voronova N.V."/>
            <person name="Shulinski R.S."/>
            <person name="Bandarenka Y.V."/>
            <person name="Zhorov D.G."/>
            <person name="Warner D."/>
        </authorList>
    </citation>
    <scope>NUCLEOTIDE SEQUENCE [LARGE SCALE GENOMIC DNA]</scope>
    <source>
        <strain evidence="1">180601</strain>
        <tissue evidence="1">Whole Body</tissue>
    </source>
</reference>
<feature type="non-terminal residue" evidence="1">
    <location>
        <position position="1"/>
    </location>
</feature>
<dbReference type="AlphaFoldDB" id="A0A6G0Y549"/>
<feature type="non-terminal residue" evidence="1">
    <location>
        <position position="24"/>
    </location>
</feature>
<evidence type="ECO:0000313" key="1">
    <source>
        <dbReference type="EMBL" id="KAF0749239.1"/>
    </source>
</evidence>
<evidence type="ECO:0000313" key="2">
    <source>
        <dbReference type="Proteomes" id="UP000478052"/>
    </source>
</evidence>
<accession>A0A6G0Y549</accession>
<dbReference type="Proteomes" id="UP000478052">
    <property type="component" value="Unassembled WGS sequence"/>
</dbReference>
<organism evidence="1 2">
    <name type="scientific">Aphis craccivora</name>
    <name type="common">Cowpea aphid</name>
    <dbReference type="NCBI Taxonomy" id="307492"/>
    <lineage>
        <taxon>Eukaryota</taxon>
        <taxon>Metazoa</taxon>
        <taxon>Ecdysozoa</taxon>
        <taxon>Arthropoda</taxon>
        <taxon>Hexapoda</taxon>
        <taxon>Insecta</taxon>
        <taxon>Pterygota</taxon>
        <taxon>Neoptera</taxon>
        <taxon>Paraneoptera</taxon>
        <taxon>Hemiptera</taxon>
        <taxon>Sternorrhyncha</taxon>
        <taxon>Aphidomorpha</taxon>
        <taxon>Aphidoidea</taxon>
        <taxon>Aphididae</taxon>
        <taxon>Aphidini</taxon>
        <taxon>Aphis</taxon>
        <taxon>Aphis</taxon>
    </lineage>
</organism>
<sequence length="24" mass="2860">VFKIVATEKKVKYEQLKAEMADQY</sequence>
<keyword evidence="2" id="KW-1185">Reference proteome</keyword>
<protein>
    <submittedName>
        <fullName evidence="1">Uncharacterized protein</fullName>
    </submittedName>
</protein>
<comment type="caution">
    <text evidence="1">The sequence shown here is derived from an EMBL/GenBank/DDBJ whole genome shotgun (WGS) entry which is preliminary data.</text>
</comment>
<gene>
    <name evidence="1" type="ORF">FWK35_00025940</name>
</gene>
<proteinExistence type="predicted"/>
<dbReference type="EMBL" id="VUJU01006174">
    <property type="protein sequence ID" value="KAF0749239.1"/>
    <property type="molecule type" value="Genomic_DNA"/>
</dbReference>
<name>A0A6G0Y549_APHCR</name>